<dbReference type="InterPro" id="IPR024633">
    <property type="entry name" value="DnaA_N_dom"/>
</dbReference>
<keyword evidence="4 8" id="KW-0547">Nucleotide-binding</keyword>
<dbReference type="EMBL" id="JACJKY010000002">
    <property type="protein sequence ID" value="MBM6919936.1"/>
    <property type="molecule type" value="Genomic_DNA"/>
</dbReference>
<evidence type="ECO:0000256" key="11">
    <source>
        <dbReference type="RuleBase" id="RU004227"/>
    </source>
</evidence>
<comment type="subcellular location">
    <subcellularLocation>
        <location evidence="8">Cytoplasm</location>
    </subcellularLocation>
</comment>
<feature type="region of interest" description="Domain I, interacts with DnaA modulators" evidence="8">
    <location>
        <begin position="1"/>
        <end position="93"/>
    </location>
</feature>
<evidence type="ECO:0000256" key="9">
    <source>
        <dbReference type="NCBIfam" id="TIGR00362"/>
    </source>
</evidence>
<dbReference type="Gene3D" id="1.10.8.60">
    <property type="match status" value="1"/>
</dbReference>
<dbReference type="PANTHER" id="PTHR30050">
    <property type="entry name" value="CHROMOSOMAL REPLICATION INITIATOR PROTEIN DNAA"/>
    <property type="match status" value="1"/>
</dbReference>
<evidence type="ECO:0000256" key="7">
    <source>
        <dbReference type="ARBA" id="ARBA00023125"/>
    </source>
</evidence>
<evidence type="ECO:0000256" key="5">
    <source>
        <dbReference type="ARBA" id="ARBA00022840"/>
    </source>
</evidence>
<comment type="caution">
    <text evidence="14">The sequence shown here is derived from an EMBL/GenBank/DDBJ whole genome shotgun (WGS) entry which is preliminary data.</text>
</comment>
<feature type="binding site" evidence="8">
    <location>
        <position position="177"/>
    </location>
    <ligand>
        <name>ATP</name>
        <dbReference type="ChEBI" id="CHEBI:30616"/>
    </ligand>
</feature>
<dbReference type="InterPro" id="IPR013317">
    <property type="entry name" value="DnaA_dom"/>
</dbReference>
<comment type="caution">
    <text evidence="8">Lacks conserved residue(s) required for the propagation of feature annotation.</text>
</comment>
<dbReference type="Gene3D" id="1.10.1750.10">
    <property type="match status" value="1"/>
</dbReference>
<evidence type="ECO:0000256" key="2">
    <source>
        <dbReference type="ARBA" id="ARBA00022490"/>
    </source>
</evidence>
<accession>A0A938X497</accession>
<evidence type="ECO:0000313" key="14">
    <source>
        <dbReference type="EMBL" id="MBM6919936.1"/>
    </source>
</evidence>
<evidence type="ECO:0000256" key="4">
    <source>
        <dbReference type="ARBA" id="ARBA00022741"/>
    </source>
</evidence>
<dbReference type="RefSeq" id="WP_204444256.1">
    <property type="nucleotide sequence ID" value="NZ_JACJKY010000002.1"/>
</dbReference>
<dbReference type="GO" id="GO:0005524">
    <property type="term" value="F:ATP binding"/>
    <property type="evidence" value="ECO:0007669"/>
    <property type="project" value="UniProtKB-UniRule"/>
</dbReference>
<dbReference type="FunFam" id="3.40.50.300:FF:000668">
    <property type="entry name" value="Chromosomal replication initiator protein DnaA"/>
    <property type="match status" value="1"/>
</dbReference>
<dbReference type="InterPro" id="IPR001957">
    <property type="entry name" value="Chromosome_initiator_DnaA"/>
</dbReference>
<dbReference type="InterPro" id="IPR003593">
    <property type="entry name" value="AAA+_ATPase"/>
</dbReference>
<dbReference type="GO" id="GO:0005886">
    <property type="term" value="C:plasma membrane"/>
    <property type="evidence" value="ECO:0007669"/>
    <property type="project" value="TreeGrafter"/>
</dbReference>
<dbReference type="GO" id="GO:0006270">
    <property type="term" value="P:DNA replication initiation"/>
    <property type="evidence" value="ECO:0007669"/>
    <property type="project" value="UniProtKB-UniRule"/>
</dbReference>
<keyword evidence="6 8" id="KW-0446">Lipid-binding</keyword>
<dbReference type="PRINTS" id="PR00051">
    <property type="entry name" value="DNAA"/>
</dbReference>
<comment type="domain">
    <text evidence="8">Domain I is involved in oligomerization and binding regulators, domain II is flexibile and of varying length in different bacteria, domain III forms the AAA+ region, while domain IV binds dsDNA.</text>
</comment>
<sequence length="468" mass="52558">MESFNEVVNLVKEQIKEQISDIAYNVWINVIEPVKFEGNKAVLYIKTPFQRDVLLKQYLSKIEEAFEAVLGFPVEVLIVTENELNTYISDGDTAAVPTLPTAEEPSGVPEVLPVAGGSAQIDEASGDNSGNYEYTFDTFIVGPSNNFAYAACKAITTDNQIGSYNPLFIYGPSGLGKTHLLSAIAYEIKKNHPERNIISVSSETFTNELIAAISSRTIDAFHNKYRKADILLVDDIQFISGKESTQEEFFHTFNELYKVGKQIVLVSDRPPKDIKTLEDRLKNRFESGLLTDISPPNFETRIAIINRKADLLQIEIPPDVTEYIANRLKTNIRQLEGAVKKIRAYKLFTGSPPSLNVAQTVIKEILNDNQPVPVTIERIIEEVAKTYSITPDDLRSKKRAAQISYARQVAIYIIKEVTQMSLELIGNEFGGRDHSTISYALRQVEQQIEKEPHQKAIIDDIIKNIKNK</sequence>
<evidence type="ECO:0000259" key="13">
    <source>
        <dbReference type="SMART" id="SM00760"/>
    </source>
</evidence>
<evidence type="ECO:0000313" key="15">
    <source>
        <dbReference type="Proteomes" id="UP000774750"/>
    </source>
</evidence>
<evidence type="ECO:0000259" key="12">
    <source>
        <dbReference type="SMART" id="SM00382"/>
    </source>
</evidence>
<dbReference type="GO" id="GO:0006275">
    <property type="term" value="P:regulation of DNA replication"/>
    <property type="evidence" value="ECO:0007669"/>
    <property type="project" value="UniProtKB-UniRule"/>
</dbReference>
<dbReference type="SUPFAM" id="SSF52540">
    <property type="entry name" value="P-loop containing nucleoside triphosphate hydrolases"/>
    <property type="match status" value="1"/>
</dbReference>
<evidence type="ECO:0000256" key="1">
    <source>
        <dbReference type="ARBA" id="ARBA00006583"/>
    </source>
</evidence>
<dbReference type="AlphaFoldDB" id="A0A938X497"/>
<dbReference type="Pfam" id="PF11638">
    <property type="entry name" value="DnaA_N"/>
    <property type="match status" value="1"/>
</dbReference>
<comment type="function">
    <text evidence="8 10">Plays an essential role in the initiation and regulation of chromosomal replication. ATP-DnaA binds to the origin of replication (oriC) to initiate formation of the DNA replication initiation complex once per cell cycle. Binds the DnaA box (a 9 base pair repeat at the origin) and separates the double-stranded (ds)DNA. Forms a right-handed helical filament on oriC DNA; dsDNA binds to the exterior of the filament while single-stranded (ss)DNA is stabiized in the filament's interior. The ATP-DnaA-oriC complex binds and stabilizes one strand of the AT-rich DNA unwinding element (DUE), permitting loading of DNA polymerase. After initiation quickly degrades to an ADP-DnaA complex that is not apt for DNA replication. Binds acidic phospholipids.</text>
</comment>
<dbReference type="InterPro" id="IPR013159">
    <property type="entry name" value="DnaA_C"/>
</dbReference>
<proteinExistence type="inferred from homology"/>
<feature type="region of interest" description="Domain IV, binds dsDNA" evidence="8">
    <location>
        <begin position="347"/>
        <end position="468"/>
    </location>
</feature>
<dbReference type="CDD" id="cd00009">
    <property type="entry name" value="AAA"/>
    <property type="match status" value="1"/>
</dbReference>
<dbReference type="PROSITE" id="PS01008">
    <property type="entry name" value="DNAA"/>
    <property type="match status" value="1"/>
</dbReference>
<feature type="binding site" evidence="8">
    <location>
        <position position="176"/>
    </location>
    <ligand>
        <name>ATP</name>
        <dbReference type="ChEBI" id="CHEBI:30616"/>
    </ligand>
</feature>
<dbReference type="Pfam" id="PF08299">
    <property type="entry name" value="Bac_DnaA_C"/>
    <property type="match status" value="1"/>
</dbReference>
<dbReference type="Proteomes" id="UP000774750">
    <property type="component" value="Unassembled WGS sequence"/>
</dbReference>
<reference evidence="14" key="1">
    <citation type="submission" date="2020-08" db="EMBL/GenBank/DDBJ databases">
        <authorList>
            <person name="Cejkova D."/>
            <person name="Kubasova T."/>
            <person name="Jahodarova E."/>
            <person name="Rychlik I."/>
        </authorList>
    </citation>
    <scope>NUCLEOTIDE SEQUENCE</scope>
    <source>
        <strain evidence="14">An559</strain>
    </source>
</reference>
<dbReference type="SMART" id="SM00760">
    <property type="entry name" value="Bac_DnaA_C"/>
    <property type="match status" value="1"/>
</dbReference>
<dbReference type="InterPro" id="IPR020591">
    <property type="entry name" value="Chromosome_initiator_DnaA-like"/>
</dbReference>
<comment type="subunit">
    <text evidence="8">Oligomerizes as a right-handed, spiral filament on DNA at oriC.</text>
</comment>
<evidence type="ECO:0000256" key="10">
    <source>
        <dbReference type="RuleBase" id="RU000577"/>
    </source>
</evidence>
<dbReference type="GO" id="GO:0008289">
    <property type="term" value="F:lipid binding"/>
    <property type="evidence" value="ECO:0007669"/>
    <property type="project" value="UniProtKB-KW"/>
</dbReference>
<dbReference type="HAMAP" id="MF_00377">
    <property type="entry name" value="DnaA_bact"/>
    <property type="match status" value="1"/>
</dbReference>
<dbReference type="Pfam" id="PF00308">
    <property type="entry name" value="Bac_DnaA"/>
    <property type="match status" value="1"/>
</dbReference>
<dbReference type="Gene3D" id="3.30.300.180">
    <property type="match status" value="1"/>
</dbReference>
<feature type="domain" description="AAA+ ATPase" evidence="12">
    <location>
        <begin position="163"/>
        <end position="291"/>
    </location>
</feature>
<protein>
    <recommendedName>
        <fullName evidence="8 9">Chromosomal replication initiator protein DnaA</fullName>
    </recommendedName>
</protein>
<dbReference type="GO" id="GO:0003688">
    <property type="term" value="F:DNA replication origin binding"/>
    <property type="evidence" value="ECO:0007669"/>
    <property type="project" value="UniProtKB-UniRule"/>
</dbReference>
<name>A0A938X497_9FIRM</name>
<feature type="binding site" evidence="8">
    <location>
        <position position="178"/>
    </location>
    <ligand>
        <name>ATP</name>
        <dbReference type="ChEBI" id="CHEBI:30616"/>
    </ligand>
</feature>
<gene>
    <name evidence="8 14" type="primary">dnaA</name>
    <name evidence="14" type="ORF">H6A12_01985</name>
</gene>
<keyword evidence="15" id="KW-1185">Reference proteome</keyword>
<reference evidence="14" key="2">
    <citation type="journal article" date="2021" name="Sci. Rep.">
        <title>The distribution of antibiotic resistance genes in chicken gut microbiota commensals.</title>
        <authorList>
            <person name="Juricova H."/>
            <person name="Matiasovicova J."/>
            <person name="Kubasova T."/>
            <person name="Cejkova D."/>
            <person name="Rychlik I."/>
        </authorList>
    </citation>
    <scope>NUCLEOTIDE SEQUENCE</scope>
    <source>
        <strain evidence="14">An559</strain>
    </source>
</reference>
<dbReference type="GO" id="GO:0005737">
    <property type="term" value="C:cytoplasm"/>
    <property type="evidence" value="ECO:0007669"/>
    <property type="project" value="UniProtKB-SubCell"/>
</dbReference>
<evidence type="ECO:0000256" key="6">
    <source>
        <dbReference type="ARBA" id="ARBA00023121"/>
    </source>
</evidence>
<comment type="similarity">
    <text evidence="1 8 11">Belongs to the DnaA family.</text>
</comment>
<evidence type="ECO:0000256" key="3">
    <source>
        <dbReference type="ARBA" id="ARBA00022705"/>
    </source>
</evidence>
<dbReference type="PANTHER" id="PTHR30050:SF2">
    <property type="entry name" value="CHROMOSOMAL REPLICATION INITIATOR PROTEIN DNAA"/>
    <property type="match status" value="1"/>
</dbReference>
<dbReference type="NCBIfam" id="TIGR00362">
    <property type="entry name" value="DnaA"/>
    <property type="match status" value="1"/>
</dbReference>
<keyword evidence="2 8" id="KW-0963">Cytoplasm</keyword>
<dbReference type="InterPro" id="IPR010921">
    <property type="entry name" value="Trp_repressor/repl_initiator"/>
</dbReference>
<keyword evidence="5 8" id="KW-0067">ATP-binding</keyword>
<dbReference type="SUPFAM" id="SSF48295">
    <property type="entry name" value="TrpR-like"/>
    <property type="match status" value="1"/>
</dbReference>
<keyword evidence="3 8" id="KW-0235">DNA replication</keyword>
<dbReference type="InterPro" id="IPR027417">
    <property type="entry name" value="P-loop_NTPase"/>
</dbReference>
<dbReference type="Gene3D" id="3.40.50.300">
    <property type="entry name" value="P-loop containing nucleotide triphosphate hydrolases"/>
    <property type="match status" value="1"/>
</dbReference>
<organism evidence="14 15">
    <name type="scientific">Merdimmobilis hominis</name>
    <dbReference type="NCBI Taxonomy" id="2897707"/>
    <lineage>
        <taxon>Bacteria</taxon>
        <taxon>Bacillati</taxon>
        <taxon>Bacillota</taxon>
        <taxon>Clostridia</taxon>
        <taxon>Eubacteriales</taxon>
        <taxon>Oscillospiraceae</taxon>
        <taxon>Merdimmobilis</taxon>
    </lineage>
</organism>
<dbReference type="InterPro" id="IPR018312">
    <property type="entry name" value="Chromosome_initiator_DnaA_CS"/>
</dbReference>
<evidence type="ECO:0000256" key="8">
    <source>
        <dbReference type="HAMAP-Rule" id="MF_00377"/>
    </source>
</evidence>
<feature type="domain" description="Chromosomal replication initiator DnaA C-terminal" evidence="13">
    <location>
        <begin position="375"/>
        <end position="444"/>
    </location>
</feature>
<dbReference type="SMART" id="SM00382">
    <property type="entry name" value="AAA"/>
    <property type="match status" value="1"/>
</dbReference>
<dbReference type="CDD" id="cd06571">
    <property type="entry name" value="Bac_DnaA_C"/>
    <property type="match status" value="1"/>
</dbReference>
<feature type="binding site" evidence="8">
    <location>
        <position position="174"/>
    </location>
    <ligand>
        <name>ATP</name>
        <dbReference type="ChEBI" id="CHEBI:30616"/>
    </ligand>
</feature>
<dbReference type="InterPro" id="IPR038454">
    <property type="entry name" value="DnaA_N_sf"/>
</dbReference>
<keyword evidence="7 8" id="KW-0238">DNA-binding</keyword>